<feature type="domain" description="Aminoglycoside phosphotransferase" evidence="1">
    <location>
        <begin position="102"/>
        <end position="235"/>
    </location>
</feature>
<sequence>MPVVTYSLDNAIDKFFSEAGASSSRTECDEYARQICGGEVKPNYHQGISSYTVIAGPSSNKIVQFRDKTALLDMRSLALAKEIHPDLVSSCSELGWIGHTKGQQLAVYEMDRLPGENYITASMSFKGEQHMRTVTSLAKFFAQSWQRGMPKDPNLIDLPAVSAECHARLEYLAGALPERFIPIITQVQATLPALLDGTYPVVLTHSDLNQMNILVDPVRGNITAVVDWAGASYLPFGFTLYALEHALGKMDYVGWKWIDNVNELRNAFWSVFKQNSGISEAQMDLAKVAGKAGVLVRYGTPFDANFTGMLGVCDPDGCDLRELNAFLFEQTT</sequence>
<organism evidence="2 3">
    <name type="scientific">Pyricularia grisea</name>
    <name type="common">Crabgrass-specific blast fungus</name>
    <name type="synonym">Magnaporthe grisea</name>
    <dbReference type="NCBI Taxonomy" id="148305"/>
    <lineage>
        <taxon>Eukaryota</taxon>
        <taxon>Fungi</taxon>
        <taxon>Dikarya</taxon>
        <taxon>Ascomycota</taxon>
        <taxon>Pezizomycotina</taxon>
        <taxon>Sordariomycetes</taxon>
        <taxon>Sordariomycetidae</taxon>
        <taxon>Magnaporthales</taxon>
        <taxon>Pyriculariaceae</taxon>
        <taxon>Pyricularia</taxon>
    </lineage>
</organism>
<evidence type="ECO:0000313" key="3">
    <source>
        <dbReference type="RefSeq" id="XP_030976235.1"/>
    </source>
</evidence>
<gene>
    <name evidence="3" type="ORF">PgNI_12242</name>
</gene>
<name>A0A6P8AMV2_PYRGI</name>
<dbReference type="Pfam" id="PF01636">
    <property type="entry name" value="APH"/>
    <property type="match status" value="1"/>
</dbReference>
<dbReference type="SUPFAM" id="SSF56112">
    <property type="entry name" value="Protein kinase-like (PK-like)"/>
    <property type="match status" value="1"/>
</dbReference>
<accession>A0A6P8AMV2</accession>
<dbReference type="PANTHER" id="PTHR21310">
    <property type="entry name" value="AMINOGLYCOSIDE PHOSPHOTRANSFERASE-RELATED-RELATED"/>
    <property type="match status" value="1"/>
</dbReference>
<dbReference type="AlphaFoldDB" id="A0A6P8AMV2"/>
<dbReference type="PANTHER" id="PTHR21310:SF59">
    <property type="entry name" value="AMINOGLYCOSIDE PHOSPHOTRANSFERASE DOMAIN-CONTAINING PROTEIN"/>
    <property type="match status" value="1"/>
</dbReference>
<reference evidence="3" key="1">
    <citation type="journal article" date="2019" name="Mol. Biol. Evol.">
        <title>Blast fungal genomes show frequent chromosomal changes, gene gains and losses, and effector gene turnover.</title>
        <authorList>
            <person name="Gomez Luciano L.B."/>
            <person name="Jason Tsai I."/>
            <person name="Chuma I."/>
            <person name="Tosa Y."/>
            <person name="Chen Y.H."/>
            <person name="Li J.Y."/>
            <person name="Li M.Y."/>
            <person name="Jade Lu M.Y."/>
            <person name="Nakayashiki H."/>
            <person name="Li W.H."/>
        </authorList>
    </citation>
    <scope>NUCLEOTIDE SEQUENCE</scope>
    <source>
        <strain evidence="3">NI907</strain>
    </source>
</reference>
<dbReference type="InterPro" id="IPR002575">
    <property type="entry name" value="Aminoglycoside_PTrfase"/>
</dbReference>
<protein>
    <recommendedName>
        <fullName evidence="1">Aminoglycoside phosphotransferase domain-containing protein</fullName>
    </recommendedName>
</protein>
<keyword evidence="2" id="KW-1185">Reference proteome</keyword>
<reference evidence="3" key="2">
    <citation type="submission" date="2019-10" db="EMBL/GenBank/DDBJ databases">
        <authorList>
            <consortium name="NCBI Genome Project"/>
        </authorList>
    </citation>
    <scope>NUCLEOTIDE SEQUENCE</scope>
    <source>
        <strain evidence="3">NI907</strain>
    </source>
</reference>
<dbReference type="Gene3D" id="3.90.1200.10">
    <property type="match status" value="1"/>
</dbReference>
<evidence type="ECO:0000259" key="1">
    <source>
        <dbReference type="Pfam" id="PF01636"/>
    </source>
</evidence>
<dbReference type="InterPro" id="IPR051678">
    <property type="entry name" value="AGP_Transferase"/>
</dbReference>
<evidence type="ECO:0000313" key="2">
    <source>
        <dbReference type="Proteomes" id="UP000515153"/>
    </source>
</evidence>
<dbReference type="KEGG" id="pgri:PgNI_12242"/>
<dbReference type="GeneID" id="41967101"/>
<dbReference type="Proteomes" id="UP000515153">
    <property type="component" value="Unplaced"/>
</dbReference>
<proteinExistence type="predicted"/>
<dbReference type="RefSeq" id="XP_030976235.1">
    <property type="nucleotide sequence ID" value="XM_031132196.1"/>
</dbReference>
<reference evidence="3" key="3">
    <citation type="submission" date="2025-08" db="UniProtKB">
        <authorList>
            <consortium name="RefSeq"/>
        </authorList>
    </citation>
    <scope>IDENTIFICATION</scope>
    <source>
        <strain evidence="3">NI907</strain>
    </source>
</reference>
<dbReference type="InterPro" id="IPR011009">
    <property type="entry name" value="Kinase-like_dom_sf"/>
</dbReference>